<feature type="region of interest" description="Disordered" evidence="1">
    <location>
        <begin position="81"/>
        <end position="127"/>
    </location>
</feature>
<proteinExistence type="predicted"/>
<evidence type="ECO:0000256" key="1">
    <source>
        <dbReference type="SAM" id="MobiDB-lite"/>
    </source>
</evidence>
<name>A0AAW9Q8B2_9BURK</name>
<reference evidence="2 3" key="1">
    <citation type="submission" date="2024-02" db="EMBL/GenBank/DDBJ databases">
        <title>Genome sequence of Aquincola sp. MAHUQ-54.</title>
        <authorList>
            <person name="Huq M.A."/>
        </authorList>
    </citation>
    <scope>NUCLEOTIDE SEQUENCE [LARGE SCALE GENOMIC DNA]</scope>
    <source>
        <strain evidence="2 3">MAHUQ-54</strain>
    </source>
</reference>
<keyword evidence="3" id="KW-1185">Reference proteome</keyword>
<comment type="caution">
    <text evidence="2">The sequence shown here is derived from an EMBL/GenBank/DDBJ whole genome shotgun (WGS) entry which is preliminary data.</text>
</comment>
<dbReference type="PROSITE" id="PS51257">
    <property type="entry name" value="PROKAR_LIPOPROTEIN"/>
    <property type="match status" value="1"/>
</dbReference>
<accession>A0AAW9Q8B2</accession>
<evidence type="ECO:0000313" key="2">
    <source>
        <dbReference type="EMBL" id="MEF7615256.1"/>
    </source>
</evidence>
<evidence type="ECO:0000313" key="3">
    <source>
        <dbReference type="Proteomes" id="UP001336250"/>
    </source>
</evidence>
<feature type="compositionally biased region" description="Low complexity" evidence="1">
    <location>
        <begin position="91"/>
        <end position="109"/>
    </location>
</feature>
<dbReference type="Proteomes" id="UP001336250">
    <property type="component" value="Unassembled WGS sequence"/>
</dbReference>
<dbReference type="AlphaFoldDB" id="A0AAW9Q8B2"/>
<dbReference type="EMBL" id="JAZIBG010000028">
    <property type="protein sequence ID" value="MEF7615256.1"/>
    <property type="molecule type" value="Genomic_DNA"/>
</dbReference>
<protein>
    <recommendedName>
        <fullName evidence="4">Conjugative transfer region protein TrbK</fullName>
    </recommendedName>
</protein>
<gene>
    <name evidence="2" type="ORF">V4F39_15140</name>
</gene>
<evidence type="ECO:0008006" key="4">
    <source>
        <dbReference type="Google" id="ProtNLM"/>
    </source>
</evidence>
<organism evidence="2 3">
    <name type="scientific">Aquincola agrisoli</name>
    <dbReference type="NCBI Taxonomy" id="3119538"/>
    <lineage>
        <taxon>Bacteria</taxon>
        <taxon>Pseudomonadati</taxon>
        <taxon>Pseudomonadota</taxon>
        <taxon>Betaproteobacteria</taxon>
        <taxon>Burkholderiales</taxon>
        <taxon>Sphaerotilaceae</taxon>
        <taxon>Aquincola</taxon>
    </lineage>
</organism>
<dbReference type="RefSeq" id="WP_332290431.1">
    <property type="nucleotide sequence ID" value="NZ_JAZIBG010000028.1"/>
</dbReference>
<sequence length="127" mass="13592">MFRPLLPAMFLAAAVLSGCERLGIETPELLAQRKEAESKAIGAACRHAARAIEDCYTLNKKADKAAMFAGWREMNDYMRENQIEPVTPQIARADPAPQPASAPAENADAADAESDKPAAKGHGKQAS</sequence>